<reference evidence="1" key="1">
    <citation type="submission" date="2022-03" db="EMBL/GenBank/DDBJ databases">
        <title>Genomic analyses of argali, domestic sheep and their hybrids provide insights into chromosomal evolution, heterosis and genetic basis of agronomic traits.</title>
        <authorList>
            <person name="Li M."/>
        </authorList>
    </citation>
    <scope>NUCLEOTIDE SEQUENCE</scope>
    <source>
        <strain evidence="1">F1 hybrid</strain>
    </source>
</reference>
<name>A0ACB9VED7_9CETA</name>
<evidence type="ECO:0000313" key="2">
    <source>
        <dbReference type="Proteomes" id="UP001057279"/>
    </source>
</evidence>
<keyword evidence="2" id="KW-1185">Reference proteome</keyword>
<dbReference type="EMBL" id="CM043027">
    <property type="protein sequence ID" value="KAI4588104.1"/>
    <property type="molecule type" value="Genomic_DNA"/>
</dbReference>
<sequence>MKSPLCTPDFSLSISGTPLHQIFHIPILPLLDHSHQHKNVLPFFPFLLSVTTHFSISLCIKTPKRKLLLPGSISPSFSLTHSNQAFILFISVALILPRSPVTLHC</sequence>
<gene>
    <name evidence="1" type="ORF">MJG53_002512</name>
</gene>
<protein>
    <submittedName>
        <fullName evidence="1">Uncharacterized protein</fullName>
    </submittedName>
</protein>
<comment type="caution">
    <text evidence="1">The sequence shown here is derived from an EMBL/GenBank/DDBJ whole genome shotgun (WGS) entry which is preliminary data.</text>
</comment>
<proteinExistence type="predicted"/>
<evidence type="ECO:0000313" key="1">
    <source>
        <dbReference type="EMBL" id="KAI4588104.1"/>
    </source>
</evidence>
<dbReference type="Proteomes" id="UP001057279">
    <property type="component" value="Linkage Group LG02"/>
</dbReference>
<organism evidence="1 2">
    <name type="scientific">Ovis ammon polii x Ovis aries</name>
    <dbReference type="NCBI Taxonomy" id="2918886"/>
    <lineage>
        <taxon>Eukaryota</taxon>
        <taxon>Metazoa</taxon>
        <taxon>Chordata</taxon>
        <taxon>Craniata</taxon>
        <taxon>Vertebrata</taxon>
        <taxon>Euteleostomi</taxon>
        <taxon>Mammalia</taxon>
        <taxon>Eutheria</taxon>
        <taxon>Laurasiatheria</taxon>
        <taxon>Artiodactyla</taxon>
        <taxon>Ruminantia</taxon>
        <taxon>Pecora</taxon>
        <taxon>Bovidae</taxon>
        <taxon>Caprinae</taxon>
        <taxon>Ovis</taxon>
    </lineage>
</organism>
<accession>A0ACB9VED7</accession>